<evidence type="ECO:0000313" key="1">
    <source>
        <dbReference type="EMBL" id="CAF1567900.1"/>
    </source>
</evidence>
<feature type="non-terminal residue" evidence="2">
    <location>
        <position position="1"/>
    </location>
</feature>
<organism evidence="2 3">
    <name type="scientific">Didymodactylos carnosus</name>
    <dbReference type="NCBI Taxonomy" id="1234261"/>
    <lineage>
        <taxon>Eukaryota</taxon>
        <taxon>Metazoa</taxon>
        <taxon>Spiralia</taxon>
        <taxon>Gnathifera</taxon>
        <taxon>Rotifera</taxon>
        <taxon>Eurotatoria</taxon>
        <taxon>Bdelloidea</taxon>
        <taxon>Philodinida</taxon>
        <taxon>Philodinidae</taxon>
        <taxon>Didymodactylos</taxon>
    </lineage>
</organism>
<name>A0A8S2VBN1_9BILA</name>
<evidence type="ECO:0000313" key="3">
    <source>
        <dbReference type="Proteomes" id="UP000682733"/>
    </source>
</evidence>
<dbReference type="EMBL" id="CAJNOK010043148">
    <property type="protein sequence ID" value="CAF1567900.1"/>
    <property type="molecule type" value="Genomic_DNA"/>
</dbReference>
<gene>
    <name evidence="1" type="ORF">OVA965_LOCUS40187</name>
    <name evidence="2" type="ORF">TMI583_LOCUS41585</name>
</gene>
<dbReference type="EMBL" id="CAJOBA010065882">
    <property type="protein sequence ID" value="CAF4361413.1"/>
    <property type="molecule type" value="Genomic_DNA"/>
</dbReference>
<sequence length="86" mass="10120">MVSNIHSLLHLYKTVEFIGPIWMCSTFNFEGIDKDLIAMVHGTTEYAKQIIKSHTLFRHAIISISEPRYPLWLLQFNEQLKLNRCK</sequence>
<dbReference type="Proteomes" id="UP000677228">
    <property type="component" value="Unassembled WGS sequence"/>
</dbReference>
<protein>
    <submittedName>
        <fullName evidence="2">Uncharacterized protein</fullName>
    </submittedName>
</protein>
<reference evidence="2" key="1">
    <citation type="submission" date="2021-02" db="EMBL/GenBank/DDBJ databases">
        <authorList>
            <person name="Nowell W R."/>
        </authorList>
    </citation>
    <scope>NUCLEOTIDE SEQUENCE</scope>
</reference>
<dbReference type="Proteomes" id="UP000682733">
    <property type="component" value="Unassembled WGS sequence"/>
</dbReference>
<proteinExistence type="predicted"/>
<dbReference type="AlphaFoldDB" id="A0A8S2VBN1"/>
<comment type="caution">
    <text evidence="2">The sequence shown here is derived from an EMBL/GenBank/DDBJ whole genome shotgun (WGS) entry which is preliminary data.</text>
</comment>
<accession>A0A8S2VBN1</accession>
<evidence type="ECO:0000313" key="2">
    <source>
        <dbReference type="EMBL" id="CAF4361413.1"/>
    </source>
</evidence>